<dbReference type="GO" id="GO:0120010">
    <property type="term" value="P:intermembrane phospholipid transfer"/>
    <property type="evidence" value="ECO:0007669"/>
    <property type="project" value="TreeGrafter"/>
</dbReference>
<dbReference type="GO" id="GO:0016020">
    <property type="term" value="C:membrane"/>
    <property type="evidence" value="ECO:0007669"/>
    <property type="project" value="InterPro"/>
</dbReference>
<feature type="signal peptide" evidence="3">
    <location>
        <begin position="1"/>
        <end position="27"/>
    </location>
</feature>
<proteinExistence type="inferred from homology"/>
<keyword evidence="4" id="KW-0449">Lipoprotein</keyword>
<dbReference type="PANTHER" id="PTHR30035">
    <property type="entry name" value="LIPOPROTEIN VACJ-RELATED"/>
    <property type="match status" value="1"/>
</dbReference>
<gene>
    <name evidence="4" type="ORF">GQE98_14735</name>
</gene>
<name>A0A6L8W9Z9_9PROT</name>
<organism evidence="4 5">
    <name type="scientific">Sneathiella litorea</name>
    <dbReference type="NCBI Taxonomy" id="2606216"/>
    <lineage>
        <taxon>Bacteria</taxon>
        <taxon>Pseudomonadati</taxon>
        <taxon>Pseudomonadota</taxon>
        <taxon>Alphaproteobacteria</taxon>
        <taxon>Sneathiellales</taxon>
        <taxon>Sneathiellaceae</taxon>
        <taxon>Sneathiella</taxon>
    </lineage>
</organism>
<dbReference type="AlphaFoldDB" id="A0A6L8W9Z9"/>
<dbReference type="PANTHER" id="PTHR30035:SF3">
    <property type="entry name" value="INTERMEMBRANE PHOSPHOLIPID TRANSPORT SYSTEM LIPOPROTEIN MLAA"/>
    <property type="match status" value="1"/>
</dbReference>
<sequence length="265" mass="29056">MGLRSKSSSFKAGLTALALLVAVTGCATPQQKDGKAVAVMYDEVYDPLEPMNRYFFDVNYALDALFVKPVSEMYRGVLPEAVRDSVSNFLTNLSQPIYLINNVLQGDLNGAGDNMGAFFTNTFLGVGGLFDVAKLNTPSEDMGQTLAVWGVQEGPYLVVPLLGPRTTRAAVGGVADYYLDPINYAAKENDIEHFGAVRWAVNGIDQRSRAIEALDEIEKNSIDFYAAIRSLYRQNRNNMILNGASNSTQLPDMSFDDDDNPVKRN</sequence>
<dbReference type="RefSeq" id="WP_161316480.1">
    <property type="nucleotide sequence ID" value="NZ_WTUW01000009.1"/>
</dbReference>
<evidence type="ECO:0000256" key="3">
    <source>
        <dbReference type="SAM" id="SignalP"/>
    </source>
</evidence>
<dbReference type="Proteomes" id="UP000476030">
    <property type="component" value="Unassembled WGS sequence"/>
</dbReference>
<dbReference type="InterPro" id="IPR007428">
    <property type="entry name" value="MlaA"/>
</dbReference>
<dbReference type="Pfam" id="PF04333">
    <property type="entry name" value="MlaA"/>
    <property type="match status" value="1"/>
</dbReference>
<reference evidence="4 5" key="1">
    <citation type="submission" date="2019-12" db="EMBL/GenBank/DDBJ databases">
        <title>Snethiella sp. nov. sp. isolated from sea sand.</title>
        <authorList>
            <person name="Kim J."/>
            <person name="Jeong S.E."/>
            <person name="Jung H.S."/>
            <person name="Jeon C.O."/>
        </authorList>
    </citation>
    <scope>NUCLEOTIDE SEQUENCE [LARGE SCALE GENOMIC DNA]</scope>
    <source>
        <strain evidence="4 5">DP05</strain>
    </source>
</reference>
<evidence type="ECO:0000256" key="2">
    <source>
        <dbReference type="ARBA" id="ARBA00022729"/>
    </source>
</evidence>
<dbReference type="PROSITE" id="PS51257">
    <property type="entry name" value="PROKAR_LIPOPROTEIN"/>
    <property type="match status" value="1"/>
</dbReference>
<protein>
    <submittedName>
        <fullName evidence="4">VacJ family lipoprotein</fullName>
    </submittedName>
</protein>
<comment type="similarity">
    <text evidence="1">Belongs to the MlaA family.</text>
</comment>
<accession>A0A6L8W9Z9</accession>
<dbReference type="EMBL" id="WTUW01000009">
    <property type="protein sequence ID" value="MZR31891.1"/>
    <property type="molecule type" value="Genomic_DNA"/>
</dbReference>
<keyword evidence="5" id="KW-1185">Reference proteome</keyword>
<keyword evidence="2 3" id="KW-0732">Signal</keyword>
<comment type="caution">
    <text evidence="4">The sequence shown here is derived from an EMBL/GenBank/DDBJ whole genome shotgun (WGS) entry which is preliminary data.</text>
</comment>
<evidence type="ECO:0000256" key="1">
    <source>
        <dbReference type="ARBA" id="ARBA00010634"/>
    </source>
</evidence>
<dbReference type="PRINTS" id="PR01805">
    <property type="entry name" value="VACJLIPOPROT"/>
</dbReference>
<evidence type="ECO:0000313" key="4">
    <source>
        <dbReference type="EMBL" id="MZR31891.1"/>
    </source>
</evidence>
<feature type="chain" id="PRO_5027038720" evidence="3">
    <location>
        <begin position="28"/>
        <end position="265"/>
    </location>
</feature>
<evidence type="ECO:0000313" key="5">
    <source>
        <dbReference type="Proteomes" id="UP000476030"/>
    </source>
</evidence>